<dbReference type="InterPro" id="IPR000608">
    <property type="entry name" value="UBC"/>
</dbReference>
<organism evidence="4">
    <name type="scientific">Terrestrivirus sp</name>
    <dbReference type="NCBI Taxonomy" id="2487775"/>
    <lineage>
        <taxon>Viruses</taxon>
        <taxon>Varidnaviria</taxon>
        <taxon>Bamfordvirae</taxon>
        <taxon>Nucleocytoviricota</taxon>
        <taxon>Megaviricetes</taxon>
        <taxon>Imitervirales</taxon>
        <taxon>Mimiviridae</taxon>
        <taxon>Klosneuvirinae</taxon>
    </lineage>
</organism>
<protein>
    <recommendedName>
        <fullName evidence="2">E2 ubiquitin-conjugating enzyme</fullName>
        <ecNumber evidence="2">2.3.2.23</ecNumber>
    </recommendedName>
</protein>
<comment type="pathway">
    <text evidence="1">Protein modification; protein ubiquitination.</text>
</comment>
<dbReference type="EMBL" id="MK071990">
    <property type="protein sequence ID" value="AYV76708.1"/>
    <property type="molecule type" value="Genomic_DNA"/>
</dbReference>
<dbReference type="InterPro" id="IPR016135">
    <property type="entry name" value="UBQ-conjugating_enzyme/RWD"/>
</dbReference>
<accession>A0A3G4ZP93</accession>
<dbReference type="EC" id="2.3.2.23" evidence="2"/>
<name>A0A3G4ZP93_9VIRU</name>
<evidence type="ECO:0000256" key="2">
    <source>
        <dbReference type="ARBA" id="ARBA00012486"/>
    </source>
</evidence>
<proteinExistence type="predicted"/>
<dbReference type="SUPFAM" id="SSF54495">
    <property type="entry name" value="UBC-like"/>
    <property type="match status" value="1"/>
</dbReference>
<sequence>MSKILYEVYESAFKDPFEGNMNIRVCFDFSTNILYVEYTGHNDSEYKNGQYFISFELPNNFPKAPPKIRFLTPSGRFNVNYPISMSISDMHTESWYGMNLYSCVCTVISAFQDDNITGVGHITESKENRLKYAKYSRQYNQVNNKELCQIFHEHGFPLYEQIKLGQEYKRLRSIDDNKLTDDDKIQLKLVKQEINEELDLLADHFKQISKKFEF</sequence>
<dbReference type="GO" id="GO:0016567">
    <property type="term" value="P:protein ubiquitination"/>
    <property type="evidence" value="ECO:0007669"/>
    <property type="project" value="UniProtKB-UniPathway"/>
</dbReference>
<feature type="domain" description="UBC core" evidence="3">
    <location>
        <begin position="1"/>
        <end position="148"/>
    </location>
</feature>
<dbReference type="Pfam" id="PF00179">
    <property type="entry name" value="UQ_con"/>
    <property type="match status" value="1"/>
</dbReference>
<reference evidence="4" key="1">
    <citation type="submission" date="2018-10" db="EMBL/GenBank/DDBJ databases">
        <title>Hidden diversity of soil giant viruses.</title>
        <authorList>
            <person name="Schulz F."/>
            <person name="Alteio L."/>
            <person name="Goudeau D."/>
            <person name="Ryan E.M."/>
            <person name="Malmstrom R.R."/>
            <person name="Blanchard J."/>
            <person name="Woyke T."/>
        </authorList>
    </citation>
    <scope>NUCLEOTIDE SEQUENCE</scope>
    <source>
        <strain evidence="4">TEV1</strain>
    </source>
</reference>
<gene>
    <name evidence="4" type="ORF">Terrestrivirus12_11</name>
</gene>
<dbReference type="UniPathway" id="UPA00143"/>
<evidence type="ECO:0000313" key="4">
    <source>
        <dbReference type="EMBL" id="AYV76708.1"/>
    </source>
</evidence>
<dbReference type="GO" id="GO:0061631">
    <property type="term" value="F:ubiquitin conjugating enzyme activity"/>
    <property type="evidence" value="ECO:0007669"/>
    <property type="project" value="UniProtKB-EC"/>
</dbReference>
<dbReference type="SMART" id="SM00212">
    <property type="entry name" value="UBCc"/>
    <property type="match status" value="1"/>
</dbReference>
<evidence type="ECO:0000259" key="3">
    <source>
        <dbReference type="PROSITE" id="PS50127"/>
    </source>
</evidence>
<dbReference type="Gene3D" id="3.10.110.10">
    <property type="entry name" value="Ubiquitin Conjugating Enzyme"/>
    <property type="match status" value="1"/>
</dbReference>
<evidence type="ECO:0000256" key="1">
    <source>
        <dbReference type="ARBA" id="ARBA00004906"/>
    </source>
</evidence>
<dbReference type="PROSITE" id="PS50127">
    <property type="entry name" value="UBC_2"/>
    <property type="match status" value="1"/>
</dbReference>